<accession>A0A7D9IQK3</accession>
<dbReference type="EMBL" id="CACRXK020007544">
    <property type="protein sequence ID" value="CAB4012525.1"/>
    <property type="molecule type" value="Genomic_DNA"/>
</dbReference>
<sequence>MRELEDCRNDLTDLTKAMIQTLEERSAAGLPDLLYTLQKWLDFGVLFTSLCGERSMEGKIPVKRSDVMLVDQIKFKRCVSFVAKLPHVQKLVKNEDLELDGSFCDLIFWKLKSFQFPET</sequence>
<reference evidence="1" key="1">
    <citation type="submission" date="2020-04" db="EMBL/GenBank/DDBJ databases">
        <authorList>
            <person name="Alioto T."/>
            <person name="Alioto T."/>
            <person name="Gomez Garrido J."/>
        </authorList>
    </citation>
    <scope>NUCLEOTIDE SEQUENCE</scope>
    <source>
        <strain evidence="1">A484AB</strain>
    </source>
</reference>
<evidence type="ECO:0000313" key="1">
    <source>
        <dbReference type="EMBL" id="CAB4012525.1"/>
    </source>
</evidence>
<gene>
    <name evidence="1" type="ORF">PACLA_8A066917</name>
</gene>
<name>A0A7D9IQK3_PARCT</name>
<comment type="caution">
    <text evidence="1">The sequence shown here is derived from an EMBL/GenBank/DDBJ whole genome shotgun (WGS) entry which is preliminary data.</text>
</comment>
<dbReference type="Proteomes" id="UP001152795">
    <property type="component" value="Unassembled WGS sequence"/>
</dbReference>
<keyword evidence="2" id="KW-1185">Reference proteome</keyword>
<protein>
    <submittedName>
        <fullName evidence="1">Uncharacterized protein</fullName>
    </submittedName>
</protein>
<organism evidence="1 2">
    <name type="scientific">Paramuricea clavata</name>
    <name type="common">Red gorgonian</name>
    <name type="synonym">Violescent sea-whip</name>
    <dbReference type="NCBI Taxonomy" id="317549"/>
    <lineage>
        <taxon>Eukaryota</taxon>
        <taxon>Metazoa</taxon>
        <taxon>Cnidaria</taxon>
        <taxon>Anthozoa</taxon>
        <taxon>Octocorallia</taxon>
        <taxon>Malacalcyonacea</taxon>
        <taxon>Plexauridae</taxon>
        <taxon>Paramuricea</taxon>
    </lineage>
</organism>
<dbReference type="AlphaFoldDB" id="A0A7D9IQK3"/>
<proteinExistence type="predicted"/>
<evidence type="ECO:0000313" key="2">
    <source>
        <dbReference type="Proteomes" id="UP001152795"/>
    </source>
</evidence>